<evidence type="ECO:0000313" key="3">
    <source>
        <dbReference type="Proteomes" id="UP000269221"/>
    </source>
</evidence>
<accession>A0A3M0J7X2</accession>
<comment type="caution">
    <text evidence="2">The sequence shown here is derived from an EMBL/GenBank/DDBJ whole genome shotgun (WGS) entry which is preliminary data.</text>
</comment>
<dbReference type="EMBL" id="QRBI01000171">
    <property type="protein sequence ID" value="RMB96988.1"/>
    <property type="molecule type" value="Genomic_DNA"/>
</dbReference>
<feature type="region of interest" description="Disordered" evidence="1">
    <location>
        <begin position="77"/>
        <end position="127"/>
    </location>
</feature>
<protein>
    <submittedName>
        <fullName evidence="2">Uncharacterized protein</fullName>
    </submittedName>
</protein>
<reference evidence="2 3" key="1">
    <citation type="submission" date="2018-07" db="EMBL/GenBank/DDBJ databases">
        <title>A high quality draft genome assembly of the barn swallow (H. rustica rustica).</title>
        <authorList>
            <person name="Formenti G."/>
            <person name="Chiara M."/>
            <person name="Poveda L."/>
            <person name="Francoijs K.-J."/>
            <person name="Bonisoli-Alquati A."/>
            <person name="Canova L."/>
            <person name="Gianfranceschi L."/>
            <person name="Horner D.S."/>
            <person name="Saino N."/>
        </authorList>
    </citation>
    <scope>NUCLEOTIDE SEQUENCE [LARGE SCALE GENOMIC DNA]</scope>
    <source>
        <strain evidence="2">Chelidonia</strain>
        <tissue evidence="2">Blood</tissue>
    </source>
</reference>
<evidence type="ECO:0000256" key="1">
    <source>
        <dbReference type="SAM" id="MobiDB-lite"/>
    </source>
</evidence>
<evidence type="ECO:0000313" key="2">
    <source>
        <dbReference type="EMBL" id="RMB96988.1"/>
    </source>
</evidence>
<organism evidence="2 3">
    <name type="scientific">Hirundo rustica rustica</name>
    <dbReference type="NCBI Taxonomy" id="333673"/>
    <lineage>
        <taxon>Eukaryota</taxon>
        <taxon>Metazoa</taxon>
        <taxon>Chordata</taxon>
        <taxon>Craniata</taxon>
        <taxon>Vertebrata</taxon>
        <taxon>Euteleostomi</taxon>
        <taxon>Archelosauria</taxon>
        <taxon>Archosauria</taxon>
        <taxon>Dinosauria</taxon>
        <taxon>Saurischia</taxon>
        <taxon>Theropoda</taxon>
        <taxon>Coelurosauria</taxon>
        <taxon>Aves</taxon>
        <taxon>Neognathae</taxon>
        <taxon>Neoaves</taxon>
        <taxon>Telluraves</taxon>
        <taxon>Australaves</taxon>
        <taxon>Passeriformes</taxon>
        <taxon>Sylvioidea</taxon>
        <taxon>Hirundinidae</taxon>
        <taxon>Hirundo</taxon>
    </lineage>
</organism>
<name>A0A3M0J7X2_HIRRU</name>
<sequence>MRIIRDSGRRLERTFSKSQQYRSEVLVLNVDAPRVGREEDTPRAELCGSSCGIEGENMNRWDGKSTAALAQRVRELKEVKTQRGSSTKREAAPVARSRTARYDDDDMSDPLDGTSKTYAQGKKDNQA</sequence>
<gene>
    <name evidence="2" type="ORF">DUI87_26568</name>
</gene>
<keyword evidence="3" id="KW-1185">Reference proteome</keyword>
<proteinExistence type="predicted"/>
<dbReference type="AlphaFoldDB" id="A0A3M0J7X2"/>
<dbReference type="Proteomes" id="UP000269221">
    <property type="component" value="Unassembled WGS sequence"/>
</dbReference>
<feature type="compositionally biased region" description="Basic and acidic residues" evidence="1">
    <location>
        <begin position="77"/>
        <end position="91"/>
    </location>
</feature>